<evidence type="ECO:0000256" key="1">
    <source>
        <dbReference type="SAM" id="SignalP"/>
    </source>
</evidence>
<dbReference type="Proteomes" id="UP000009026">
    <property type="component" value="Chromosome"/>
</dbReference>
<dbReference type="OrthoDB" id="5381303at2"/>
<evidence type="ECO:0000313" key="2">
    <source>
        <dbReference type="EMBL" id="AKQ63132.1"/>
    </source>
</evidence>
<feature type="chain" id="PRO_5005212343" description="Lipoprotein" evidence="1">
    <location>
        <begin position="27"/>
        <end position="263"/>
    </location>
</feature>
<evidence type="ECO:0000313" key="3">
    <source>
        <dbReference type="Proteomes" id="UP000009026"/>
    </source>
</evidence>
<keyword evidence="1" id="KW-0732">Signal</keyword>
<dbReference type="PATRIC" id="fig|1297742.4.peg.45"/>
<gene>
    <name evidence="2" type="ORF">A176_000044</name>
</gene>
<organism evidence="2 3">
    <name type="scientific">Pseudomyxococcus hansupus</name>
    <dbReference type="NCBI Taxonomy" id="1297742"/>
    <lineage>
        <taxon>Bacteria</taxon>
        <taxon>Pseudomonadati</taxon>
        <taxon>Myxococcota</taxon>
        <taxon>Myxococcia</taxon>
        <taxon>Myxococcales</taxon>
        <taxon>Cystobacterineae</taxon>
        <taxon>Myxococcaceae</taxon>
        <taxon>Pseudomyxococcus</taxon>
    </lineage>
</organism>
<proteinExistence type="predicted"/>
<reference evidence="2 3" key="1">
    <citation type="journal article" date="2016" name="PLoS ONE">
        <title>Complete Genome Sequence and Comparative Genomics of a Novel Myxobacterium Myxococcus hansupus.</title>
        <authorList>
            <person name="Sharma G."/>
            <person name="Narwani T."/>
            <person name="Subramanian S."/>
        </authorList>
    </citation>
    <scope>NUCLEOTIDE SEQUENCE [LARGE SCALE GENOMIC DNA]</scope>
    <source>
        <strain evidence="3">mixupus</strain>
    </source>
</reference>
<evidence type="ECO:0008006" key="4">
    <source>
        <dbReference type="Google" id="ProtNLM"/>
    </source>
</evidence>
<dbReference type="KEGG" id="mym:A176_000044"/>
<dbReference type="EMBL" id="CP012109">
    <property type="protein sequence ID" value="AKQ63132.1"/>
    <property type="molecule type" value="Genomic_DNA"/>
</dbReference>
<keyword evidence="3" id="KW-1185">Reference proteome</keyword>
<accession>A0A0H4X5H6</accession>
<dbReference type="AlphaFoldDB" id="A0A0H4X5H6"/>
<name>A0A0H4X5H6_9BACT</name>
<protein>
    <recommendedName>
        <fullName evidence="4">Lipoprotein</fullName>
    </recommendedName>
</protein>
<feature type="signal peptide" evidence="1">
    <location>
        <begin position="1"/>
        <end position="26"/>
    </location>
</feature>
<sequence length="263" mass="28333">MRTTSSRPRLSALTAAALLVASPALADWSADVVTKMKLEAGKKPPPDIQGKVYGRKGLMRMDAELPDMSGGSMSILFDFEKRTGTTLVHAHKVATERSLDDLPVKLPASCTSKTQSYDACFKEQGYRQVGTEQVNGHPSAVYEGTIPGATGVPTQQKLWRPTDLPEVPYVRARTTSPSGQVTEVNLTNIQQGKQPDSRFKVPAGYRKVAPPTTATGLPASVPAAFTAKDFEGKTPEQIQEMVRQRLGQQGLHVPQGTTPPPTP</sequence>
<dbReference type="RefSeq" id="WP_002638061.1">
    <property type="nucleotide sequence ID" value="NZ_CP012109.1"/>
</dbReference>